<protein>
    <submittedName>
        <fullName evidence="1">DUF2496 domain-containing protein</fullName>
    </submittedName>
</protein>
<keyword evidence="2" id="KW-1185">Reference proteome</keyword>
<evidence type="ECO:0000313" key="2">
    <source>
        <dbReference type="Proteomes" id="UP000307999"/>
    </source>
</evidence>
<name>A0A4U1B8X1_9GAMM</name>
<organism evidence="1 2">
    <name type="scientific">Thalassotalea mangrovi</name>
    <dbReference type="NCBI Taxonomy" id="2572245"/>
    <lineage>
        <taxon>Bacteria</taxon>
        <taxon>Pseudomonadati</taxon>
        <taxon>Pseudomonadota</taxon>
        <taxon>Gammaproteobacteria</taxon>
        <taxon>Alteromonadales</taxon>
        <taxon>Colwelliaceae</taxon>
        <taxon>Thalassotalea</taxon>
    </lineage>
</organism>
<reference evidence="1 2" key="1">
    <citation type="submission" date="2019-04" db="EMBL/GenBank/DDBJ databases">
        <title>Thalassotalea guangxiensis sp. nov., isolated from sediment of the coastal wetland.</title>
        <authorList>
            <person name="Zheng S."/>
            <person name="Zhang D."/>
        </authorList>
    </citation>
    <scope>NUCLEOTIDE SEQUENCE [LARGE SCALE GENOMIC DNA]</scope>
    <source>
        <strain evidence="1 2">ZS-4</strain>
    </source>
</reference>
<dbReference type="OrthoDB" id="6197868at2"/>
<dbReference type="Pfam" id="PF10689">
    <property type="entry name" value="DUF2496"/>
    <property type="match status" value="1"/>
</dbReference>
<dbReference type="Proteomes" id="UP000307999">
    <property type="component" value="Unassembled WGS sequence"/>
</dbReference>
<proteinExistence type="predicted"/>
<evidence type="ECO:0000313" key="1">
    <source>
        <dbReference type="EMBL" id="TKB47149.1"/>
    </source>
</evidence>
<dbReference type="NCBIfam" id="NF008266">
    <property type="entry name" value="PRK11038.1"/>
    <property type="match status" value="1"/>
</dbReference>
<dbReference type="AlphaFoldDB" id="A0A4U1B8X1"/>
<dbReference type="EMBL" id="SWDB01000004">
    <property type="protein sequence ID" value="TKB47149.1"/>
    <property type="molecule type" value="Genomic_DNA"/>
</dbReference>
<accession>A0A4U1B8X1</accession>
<gene>
    <name evidence="1" type="ORF">E8M12_02500</name>
</gene>
<comment type="caution">
    <text evidence="1">The sequence shown here is derived from an EMBL/GenBank/DDBJ whole genome shotgun (WGS) entry which is preliminary data.</text>
</comment>
<dbReference type="RefSeq" id="WP_136734499.1">
    <property type="nucleotide sequence ID" value="NZ_SWDB01000004.1"/>
</dbReference>
<sequence>MTLEQAPDHVKLAVDLIQLLEENKVPAKTVLAALAIVSKDYQNKLKSEAQDSQ</sequence>
<dbReference type="InterPro" id="IPR019630">
    <property type="entry name" value="DUF2496_YbaM-rel"/>
</dbReference>